<evidence type="ECO:0000256" key="1">
    <source>
        <dbReference type="ARBA" id="ARBA00022603"/>
    </source>
</evidence>
<dbReference type="GO" id="GO:0008168">
    <property type="term" value="F:methyltransferase activity"/>
    <property type="evidence" value="ECO:0007669"/>
    <property type="project" value="UniProtKB-KW"/>
</dbReference>
<accession>A0ABW3GAK9</accession>
<organism evidence="5 6">
    <name type="scientific">Williamsia deligens</name>
    <dbReference type="NCBI Taxonomy" id="321325"/>
    <lineage>
        <taxon>Bacteria</taxon>
        <taxon>Bacillati</taxon>
        <taxon>Actinomycetota</taxon>
        <taxon>Actinomycetes</taxon>
        <taxon>Mycobacteriales</taxon>
        <taxon>Nocardiaceae</taxon>
        <taxon>Williamsia</taxon>
    </lineage>
</organism>
<dbReference type="PANTHER" id="PTHR43464:SF19">
    <property type="entry name" value="UBIQUINONE BIOSYNTHESIS O-METHYLTRANSFERASE, MITOCHONDRIAL"/>
    <property type="match status" value="1"/>
</dbReference>
<evidence type="ECO:0000313" key="5">
    <source>
        <dbReference type="EMBL" id="MFD0925784.1"/>
    </source>
</evidence>
<evidence type="ECO:0000256" key="2">
    <source>
        <dbReference type="ARBA" id="ARBA00022679"/>
    </source>
</evidence>
<dbReference type="InterPro" id="IPR029063">
    <property type="entry name" value="SAM-dependent_MTases_sf"/>
</dbReference>
<evidence type="ECO:0000259" key="4">
    <source>
        <dbReference type="Pfam" id="PF13649"/>
    </source>
</evidence>
<feature type="domain" description="Methyltransferase" evidence="4">
    <location>
        <begin position="51"/>
        <end position="141"/>
    </location>
</feature>
<dbReference type="InterPro" id="IPR041698">
    <property type="entry name" value="Methyltransf_25"/>
</dbReference>
<keyword evidence="2" id="KW-0808">Transferase</keyword>
<keyword evidence="3" id="KW-0949">S-adenosyl-L-methionine</keyword>
<dbReference type="SUPFAM" id="SSF53335">
    <property type="entry name" value="S-adenosyl-L-methionine-dependent methyltransferases"/>
    <property type="match status" value="1"/>
</dbReference>
<dbReference type="Proteomes" id="UP001597068">
    <property type="component" value="Unassembled WGS sequence"/>
</dbReference>
<dbReference type="CDD" id="cd02440">
    <property type="entry name" value="AdoMet_MTases"/>
    <property type="match status" value="1"/>
</dbReference>
<name>A0ABW3GAK9_9NOCA</name>
<evidence type="ECO:0000256" key="3">
    <source>
        <dbReference type="ARBA" id="ARBA00022691"/>
    </source>
</evidence>
<proteinExistence type="predicted"/>
<dbReference type="RefSeq" id="WP_253646295.1">
    <property type="nucleotide sequence ID" value="NZ_BAAAMO010000002.1"/>
</dbReference>
<dbReference type="EMBL" id="JBHTIL010000001">
    <property type="protein sequence ID" value="MFD0925784.1"/>
    <property type="molecule type" value="Genomic_DNA"/>
</dbReference>
<protein>
    <submittedName>
        <fullName evidence="5">Class I SAM-dependent DNA methyltransferase</fullName>
    </submittedName>
</protein>
<sequence length="214" mass="23369">MDPEPPPDLDAVRASYDAVADNYVAMVGDPGPWHRAVLDAFAEQVRPVGPVLDAGCGPGWVTGYLHDRGVDIHGIDLSPRMIDHARRRHPDITFDVASVTEFRPDPWSLGGVLGWWSWFDLPRPWLPRIIATMAGALRPGGQLLMGMHCGDGDLRRTRCYGDVPVDWTSHLYQPDELAGLVEDAGLRRTVELRVPSPEASVPPGVIVCAKNPAG</sequence>
<dbReference type="Gene3D" id="3.40.50.150">
    <property type="entry name" value="Vaccinia Virus protein VP39"/>
    <property type="match status" value="1"/>
</dbReference>
<comment type="caution">
    <text evidence="5">The sequence shown here is derived from an EMBL/GenBank/DDBJ whole genome shotgun (WGS) entry which is preliminary data.</text>
</comment>
<dbReference type="Pfam" id="PF13649">
    <property type="entry name" value="Methyltransf_25"/>
    <property type="match status" value="1"/>
</dbReference>
<keyword evidence="1 5" id="KW-0489">Methyltransferase</keyword>
<gene>
    <name evidence="5" type="ORF">ACFQ04_08545</name>
</gene>
<dbReference type="GO" id="GO:0032259">
    <property type="term" value="P:methylation"/>
    <property type="evidence" value="ECO:0007669"/>
    <property type="project" value="UniProtKB-KW"/>
</dbReference>
<keyword evidence="6" id="KW-1185">Reference proteome</keyword>
<reference evidence="6" key="1">
    <citation type="journal article" date="2019" name="Int. J. Syst. Evol. Microbiol.">
        <title>The Global Catalogue of Microorganisms (GCM) 10K type strain sequencing project: providing services to taxonomists for standard genome sequencing and annotation.</title>
        <authorList>
            <consortium name="The Broad Institute Genomics Platform"/>
            <consortium name="The Broad Institute Genome Sequencing Center for Infectious Disease"/>
            <person name="Wu L."/>
            <person name="Ma J."/>
        </authorList>
    </citation>
    <scope>NUCLEOTIDE SEQUENCE [LARGE SCALE GENOMIC DNA]</scope>
    <source>
        <strain evidence="6">CCUG 50873</strain>
    </source>
</reference>
<evidence type="ECO:0000313" key="6">
    <source>
        <dbReference type="Proteomes" id="UP001597068"/>
    </source>
</evidence>
<dbReference type="PANTHER" id="PTHR43464">
    <property type="entry name" value="METHYLTRANSFERASE"/>
    <property type="match status" value="1"/>
</dbReference>